<dbReference type="Pfam" id="PF00128">
    <property type="entry name" value="Alpha-amylase"/>
    <property type="match status" value="1"/>
</dbReference>
<gene>
    <name evidence="3" type="ORF">DI586_02940</name>
</gene>
<accession>A0A2W5FQE2</accession>
<name>A0A2W5FQE2_9BACT</name>
<evidence type="ECO:0000259" key="2">
    <source>
        <dbReference type="SMART" id="SM00642"/>
    </source>
</evidence>
<dbReference type="InterPro" id="IPR017853">
    <property type="entry name" value="GH"/>
</dbReference>
<reference evidence="3 4" key="1">
    <citation type="submission" date="2017-08" db="EMBL/GenBank/DDBJ databases">
        <title>Infants hospitalized years apart are colonized by the same room-sourced microbial strains.</title>
        <authorList>
            <person name="Brooks B."/>
            <person name="Olm M.R."/>
            <person name="Firek B.A."/>
            <person name="Baker R."/>
            <person name="Thomas B.C."/>
            <person name="Morowitz M.J."/>
            <person name="Banfield J.F."/>
        </authorList>
    </citation>
    <scope>NUCLEOTIDE SEQUENCE [LARGE SCALE GENOMIC DNA]</scope>
    <source>
        <strain evidence="3">S2_006_000_R2_64</strain>
    </source>
</reference>
<keyword evidence="1" id="KW-0472">Membrane</keyword>
<keyword evidence="1" id="KW-0812">Transmembrane</keyword>
<dbReference type="Gene3D" id="3.30.1590.10">
    <property type="entry name" value="Maltooligosyl trehalose synthase, domain 2"/>
    <property type="match status" value="1"/>
</dbReference>
<dbReference type="EMBL" id="QFOT01000019">
    <property type="protein sequence ID" value="PZP56634.1"/>
    <property type="molecule type" value="Genomic_DNA"/>
</dbReference>
<dbReference type="SMART" id="SM00642">
    <property type="entry name" value="Aamy"/>
    <property type="match status" value="1"/>
</dbReference>
<feature type="transmembrane region" description="Helical" evidence="1">
    <location>
        <begin position="535"/>
        <end position="558"/>
    </location>
</feature>
<evidence type="ECO:0000313" key="4">
    <source>
        <dbReference type="Proteomes" id="UP000249739"/>
    </source>
</evidence>
<dbReference type="SUPFAM" id="SSF51445">
    <property type="entry name" value="(Trans)glycosidases"/>
    <property type="match status" value="1"/>
</dbReference>
<dbReference type="GO" id="GO:0005992">
    <property type="term" value="P:trehalose biosynthetic process"/>
    <property type="evidence" value="ECO:0007669"/>
    <property type="project" value="TreeGrafter"/>
</dbReference>
<sequence length="563" mass="65082">MNKIPTATYRLQFNKEFTFADACEIIDYLNKLNISHLYLSPIFSSSPGSNHGYDVTDFTSISEERGGETGFKKLADTVSAYNYPIKLILDIVPNHMAATTDNPYWLDVLRNGHNSEYWPLFDLRVDENQKIKLPVLSSDTKLSEFKLTDDGIEFGDRIYPLNAISAKKLQQNPSTDIPSLLDMQYYCLVPWQDISSSMSYRRFFDVTGLIGVRVESDDIYQKSHKALFELIEKYPCIEGVRVDHIDGLADPKIYLDRLSKSVSTVWIEKILSRPEEISKPWKTTGTTGYEFIDRINQLFVHPDNLRKIQDHWIEKTQSKWKDFETCVFESKQQVLDELFAPELNRIIELSTDNEDLKYKASLFWNALTISLDIYRFYNEQDLDNSEWLDSALKIARESFGKDFRDAEKIFLPQLLSPKSDAHKKALQEWQQLSGPVMAKGLEDTAHYRFTPLTALNEVGCIPLIEEPTKEEHFKWIQKRADIFPFALNSTSTHDTKRSEDTRQRLYALADNPDLWIDFTARADLLGNIQLSLTNIGLYLMITTTIIYFLFTLTTNYNLTTPNS</sequence>
<dbReference type="PANTHER" id="PTHR10357:SF216">
    <property type="entry name" value="MALTOOLIGOSYL TREHALOSE SYNTHASE-RELATED"/>
    <property type="match status" value="1"/>
</dbReference>
<dbReference type="PANTHER" id="PTHR10357">
    <property type="entry name" value="ALPHA-AMYLASE FAMILY MEMBER"/>
    <property type="match status" value="1"/>
</dbReference>
<organism evidence="3 4">
    <name type="scientific">Micavibrio aeruginosavorus</name>
    <dbReference type="NCBI Taxonomy" id="349221"/>
    <lineage>
        <taxon>Bacteria</taxon>
        <taxon>Pseudomonadati</taxon>
        <taxon>Bdellovibrionota</taxon>
        <taxon>Bdellovibrionia</taxon>
        <taxon>Bdellovibrionales</taxon>
        <taxon>Pseudobdellovibrionaceae</taxon>
        <taxon>Micavibrio</taxon>
    </lineage>
</organism>
<keyword evidence="1" id="KW-1133">Transmembrane helix</keyword>
<feature type="domain" description="Glycosyl hydrolase family 13 catalytic" evidence="2">
    <location>
        <begin position="6"/>
        <end position="422"/>
    </location>
</feature>
<evidence type="ECO:0000313" key="3">
    <source>
        <dbReference type="EMBL" id="PZP56634.1"/>
    </source>
</evidence>
<dbReference type="InterPro" id="IPR006047">
    <property type="entry name" value="GH13_cat_dom"/>
</dbReference>
<dbReference type="Gene3D" id="1.10.150.200">
    <property type="entry name" value="Maltooligosyl trehalose synthase, domain 3"/>
    <property type="match status" value="1"/>
</dbReference>
<dbReference type="Gene3D" id="3.20.20.80">
    <property type="entry name" value="Glycosidases"/>
    <property type="match status" value="1"/>
</dbReference>
<proteinExistence type="predicted"/>
<dbReference type="GO" id="GO:0030980">
    <property type="term" value="P:alpha-glucan catabolic process"/>
    <property type="evidence" value="ECO:0007669"/>
    <property type="project" value="TreeGrafter"/>
</dbReference>
<dbReference type="AlphaFoldDB" id="A0A2W5FQE2"/>
<comment type="caution">
    <text evidence="3">The sequence shown here is derived from an EMBL/GenBank/DDBJ whole genome shotgun (WGS) entry which is preliminary data.</text>
</comment>
<protein>
    <recommendedName>
        <fullName evidence="2">Glycosyl hydrolase family 13 catalytic domain-containing protein</fullName>
    </recommendedName>
</protein>
<evidence type="ECO:0000256" key="1">
    <source>
        <dbReference type="SAM" id="Phobius"/>
    </source>
</evidence>
<dbReference type="GO" id="GO:0047470">
    <property type="term" value="F:(1,4)-alpha-D-glucan 1-alpha-D-glucosylmutase activity"/>
    <property type="evidence" value="ECO:0007669"/>
    <property type="project" value="TreeGrafter"/>
</dbReference>
<dbReference type="Proteomes" id="UP000249739">
    <property type="component" value="Unassembled WGS sequence"/>
</dbReference>